<dbReference type="Proteomes" id="UP000249619">
    <property type="component" value="Unassembled WGS sequence"/>
</dbReference>
<organism evidence="2 3">
    <name type="scientific">Stemphylium lycopersici</name>
    <name type="common">Tomato gray leaf spot disease fungus</name>
    <name type="synonym">Thyrospora lycopersici</name>
    <dbReference type="NCBI Taxonomy" id="183478"/>
    <lineage>
        <taxon>Eukaryota</taxon>
        <taxon>Fungi</taxon>
        <taxon>Dikarya</taxon>
        <taxon>Ascomycota</taxon>
        <taxon>Pezizomycotina</taxon>
        <taxon>Dothideomycetes</taxon>
        <taxon>Pleosporomycetidae</taxon>
        <taxon>Pleosporales</taxon>
        <taxon>Pleosporineae</taxon>
        <taxon>Pleosporaceae</taxon>
        <taxon>Stemphylium</taxon>
    </lineage>
</organism>
<gene>
    <name evidence="2" type="ORF">DDE83_001079</name>
</gene>
<protein>
    <submittedName>
        <fullName evidence="2">Para-nitrobenzyl esterase</fullName>
    </submittedName>
</protein>
<name>A0A364NEB2_STELY</name>
<dbReference type="InterPro" id="IPR050309">
    <property type="entry name" value="Type-B_Carboxylest/Lipase"/>
</dbReference>
<dbReference type="AlphaFoldDB" id="A0A364NEB2"/>
<dbReference type="SUPFAM" id="SSF53474">
    <property type="entry name" value="alpha/beta-Hydrolases"/>
    <property type="match status" value="1"/>
</dbReference>
<proteinExistence type="predicted"/>
<dbReference type="EMBL" id="QGDH01000010">
    <property type="protein sequence ID" value="RAR15629.1"/>
    <property type="molecule type" value="Genomic_DNA"/>
</dbReference>
<keyword evidence="3" id="KW-1185">Reference proteome</keyword>
<dbReference type="InterPro" id="IPR002018">
    <property type="entry name" value="CarbesteraseB"/>
</dbReference>
<dbReference type="InterPro" id="IPR029058">
    <property type="entry name" value="AB_hydrolase_fold"/>
</dbReference>
<dbReference type="OrthoDB" id="3200163at2759"/>
<reference evidence="3" key="1">
    <citation type="submission" date="2018-05" db="EMBL/GenBank/DDBJ databases">
        <title>Draft genome sequence of Stemphylium lycopersici strain CIDEFI 213.</title>
        <authorList>
            <person name="Medina R."/>
            <person name="Franco M.E.E."/>
            <person name="Lucentini C.G."/>
            <person name="Saparrat M.C.N."/>
            <person name="Balatti P.A."/>
        </authorList>
    </citation>
    <scope>NUCLEOTIDE SEQUENCE [LARGE SCALE GENOMIC DNA]</scope>
    <source>
        <strain evidence="3">CIDEFI 213</strain>
    </source>
</reference>
<dbReference type="STRING" id="183478.A0A364NEB2"/>
<dbReference type="PANTHER" id="PTHR11559">
    <property type="entry name" value="CARBOXYLESTERASE"/>
    <property type="match status" value="1"/>
</dbReference>
<feature type="domain" description="Carboxylesterase type B" evidence="1">
    <location>
        <begin position="1"/>
        <end position="296"/>
    </location>
</feature>
<sequence length="369" mass="41752">MGYKDQMQAFRWIKRHIAGFGGDPNNITAAGESAGGISLSTLLCANVGEEGLFERVVVMSGEATLRKWRNRWWQERMCEDQSAYLKLDVKDTESRKKTLLDTDAEELVQKLPLAQHFTATVDARFFTGEVTLGALMAGESVVHKPSWCREFVIGDTAHDGLVLKARVLDQPDTMSRFKKACATHLTASETQKLLAAYTLDGPVSKKEEAECLLELATELRFYLPTLTAYRGWKACSPPRRASRYHFHVPNPVDGPYKGLASHELDVAYLLNNYDDHFDEHNRGIARAMQDQFIKYAHGDGWVEDGKVLVFDSNGVVIVDQERYDATYRSGRGNVLEKIGMQKLWNVAEMWQNVRQEEEELMGFHGDLKL</sequence>
<evidence type="ECO:0000313" key="3">
    <source>
        <dbReference type="Proteomes" id="UP000249619"/>
    </source>
</evidence>
<evidence type="ECO:0000259" key="1">
    <source>
        <dbReference type="Pfam" id="PF00135"/>
    </source>
</evidence>
<comment type="caution">
    <text evidence="2">The sequence shown here is derived from an EMBL/GenBank/DDBJ whole genome shotgun (WGS) entry which is preliminary data.</text>
</comment>
<dbReference type="Pfam" id="PF00135">
    <property type="entry name" value="COesterase"/>
    <property type="match status" value="1"/>
</dbReference>
<dbReference type="Gene3D" id="3.40.50.1820">
    <property type="entry name" value="alpha/beta hydrolase"/>
    <property type="match status" value="1"/>
</dbReference>
<evidence type="ECO:0000313" key="2">
    <source>
        <dbReference type="EMBL" id="RAR15629.1"/>
    </source>
</evidence>
<accession>A0A364NEB2</accession>